<dbReference type="InterPro" id="IPR036623">
    <property type="entry name" value="Hemimethylated_DNA-bd_sf"/>
</dbReference>
<dbReference type="SUPFAM" id="SSF141255">
    <property type="entry name" value="YccV-like"/>
    <property type="match status" value="1"/>
</dbReference>
<reference evidence="2 3" key="1">
    <citation type="journal article" date="2024" name="Insects">
        <title>An Improved Chromosome-Level Genome Assembly of the Firefly Pyrocoelia pectoralis.</title>
        <authorList>
            <person name="Fu X."/>
            <person name="Meyer-Rochow V.B."/>
            <person name="Ballantyne L."/>
            <person name="Zhu X."/>
        </authorList>
    </citation>
    <scope>NUCLEOTIDE SEQUENCE [LARGE SCALE GENOMIC DNA]</scope>
    <source>
        <strain evidence="2">XCY_ONT2</strain>
    </source>
</reference>
<protein>
    <recommendedName>
        <fullName evidence="1">Hemimethylated DNA-binding domain-containing protein</fullName>
    </recommendedName>
</protein>
<keyword evidence="3" id="KW-1185">Reference proteome</keyword>
<dbReference type="NCBIfam" id="TIGR02097">
    <property type="entry name" value="yccV"/>
    <property type="match status" value="1"/>
</dbReference>
<dbReference type="SUPFAM" id="SSF81383">
    <property type="entry name" value="F-box domain"/>
    <property type="match status" value="1"/>
</dbReference>
<evidence type="ECO:0000313" key="3">
    <source>
        <dbReference type="Proteomes" id="UP001329430"/>
    </source>
</evidence>
<dbReference type="InterPro" id="IPR032698">
    <property type="entry name" value="SirB1_N"/>
</dbReference>
<dbReference type="PANTHER" id="PTHR31350">
    <property type="entry name" value="SI:DKEY-261L7.2"/>
    <property type="match status" value="1"/>
</dbReference>
<proteinExistence type="predicted"/>
<dbReference type="Gene3D" id="2.30.30.390">
    <property type="entry name" value="Hemimethylated DNA-binding domain"/>
    <property type="match status" value="1"/>
</dbReference>
<dbReference type="GO" id="GO:0003677">
    <property type="term" value="F:DNA binding"/>
    <property type="evidence" value="ECO:0007669"/>
    <property type="project" value="InterPro"/>
</dbReference>
<gene>
    <name evidence="2" type="ORF">RI129_006385</name>
</gene>
<dbReference type="Pfam" id="PF08755">
    <property type="entry name" value="YccV-like"/>
    <property type="match status" value="1"/>
</dbReference>
<dbReference type="PANTHER" id="PTHR31350:SF21">
    <property type="entry name" value="F-BOX ONLY PROTEIN 21"/>
    <property type="match status" value="1"/>
</dbReference>
<dbReference type="Proteomes" id="UP001329430">
    <property type="component" value="Chromosome 4"/>
</dbReference>
<dbReference type="SMART" id="SM00992">
    <property type="entry name" value="YccV-like"/>
    <property type="match status" value="1"/>
</dbReference>
<dbReference type="InterPro" id="IPR036047">
    <property type="entry name" value="F-box-like_dom_sf"/>
</dbReference>
<evidence type="ECO:0000313" key="2">
    <source>
        <dbReference type="EMBL" id="KAK5645085.1"/>
    </source>
</evidence>
<dbReference type="AlphaFoldDB" id="A0AAN7VAM0"/>
<evidence type="ECO:0000259" key="1">
    <source>
        <dbReference type="SMART" id="SM00992"/>
    </source>
</evidence>
<comment type="caution">
    <text evidence="2">The sequence shown here is derived from an EMBL/GenBank/DDBJ whole genome shotgun (WGS) entry which is preliminary data.</text>
</comment>
<name>A0AAN7VAM0_9COLE</name>
<organism evidence="2 3">
    <name type="scientific">Pyrocoelia pectoralis</name>
    <dbReference type="NCBI Taxonomy" id="417401"/>
    <lineage>
        <taxon>Eukaryota</taxon>
        <taxon>Metazoa</taxon>
        <taxon>Ecdysozoa</taxon>
        <taxon>Arthropoda</taxon>
        <taxon>Hexapoda</taxon>
        <taxon>Insecta</taxon>
        <taxon>Pterygota</taxon>
        <taxon>Neoptera</taxon>
        <taxon>Endopterygota</taxon>
        <taxon>Coleoptera</taxon>
        <taxon>Polyphaga</taxon>
        <taxon>Elateriformia</taxon>
        <taxon>Elateroidea</taxon>
        <taxon>Lampyridae</taxon>
        <taxon>Lampyrinae</taxon>
        <taxon>Pyrocoelia</taxon>
    </lineage>
</organism>
<dbReference type="EMBL" id="JAVRBK010000004">
    <property type="protein sequence ID" value="KAK5645085.1"/>
    <property type="molecule type" value="Genomic_DNA"/>
</dbReference>
<accession>A0AAN7VAM0</accession>
<dbReference type="Pfam" id="PF13369">
    <property type="entry name" value="Transglut_core2"/>
    <property type="match status" value="1"/>
</dbReference>
<feature type="domain" description="Hemimethylated DNA-binding" evidence="1">
    <location>
        <begin position="485"/>
        <end position="583"/>
    </location>
</feature>
<sequence length="608" mass="71371">MDHLPTEIVELILANGKLTIPDVLNVSTTCTTLRNVVCYSNFIWKYKYMQKWPHFLPLFNKDFSDWVKETRHIYDLTKRTHSILSTMSVRFYKKSELSDCDMEEWAALIEESPRAYYYVAFDLMTIIHCNEPIQSIEVVPVDTPGNKTLQYYAMKVLRCIRQYHLAKVWENFMNLPAHQQILEKGAVIVAQWFQPVRDIEWEYIAEKLDDLSTQVIQALRVRKPNHPLHKIPVEILTKWRNENLDDNQWDVKECQEIIQSLTTVLYKQNRFKGNSAAYYVPENSFIDEVLSKKQGIPITLAIVYESVGRRVGLKFEPINFPAHFLLRFTEGKTENPGNTYYIDVFNNGSIINRGVCQHSSNLSADKGQFSCASAKDVVERMANNLQVLYRQHTNRNGNITTLRSTLELCHLINPQDFSTIVSLARVYMWHNIDTNRLEISLLRRGAGTTEQEHHVLQMLRDYNIHLHQNFKDPLLQICPKHRTHNLQYAVGMVMKHVVFDYICVIYDWDRVCAASLDWQEQMGVHKLRLKDQQPFYNVLVEDGSHRYVAQENMRTTNNTGFLHLNEDIGRYFSHFFETHYVPNAEKQKQFPEDAEIRNTFYKQFKGLI</sequence>
<dbReference type="InterPro" id="IPR011722">
    <property type="entry name" value="Hemimethylated_DNA-bd_dom"/>
</dbReference>